<dbReference type="InterPro" id="IPR036705">
    <property type="entry name" value="Ribosyl_crysJ1_sf"/>
</dbReference>
<dbReference type="EC" id="3.2.2.-" evidence="1"/>
<dbReference type="EMBL" id="JBBMFK010000016">
    <property type="protein sequence ID" value="MEQ2443900.1"/>
    <property type="molecule type" value="Genomic_DNA"/>
</dbReference>
<keyword evidence="1" id="KW-0326">Glycosidase</keyword>
<comment type="caution">
    <text evidence="1">The sequence shown here is derived from an EMBL/GenBank/DDBJ whole genome shotgun (WGS) entry which is preliminary data.</text>
</comment>
<sequence>MKARELTTKALFETTPRLQTKEESSWMEAKVDQGALDINEARGRWYTRVPGSLAPDHTLLGAIQAMENKGYDVTEAEALIPIMQKAFDEHDDVKMLQYYAKLFEVLGRAPKIPDHPYWSYAQYESFDDHAAEVTFPAPRAVPDNIPIFERQHAGWIAQVAGAAVGTIIEGYCTDKLRETFGEIYGYLREPTTYNDDVLFELAFLNAVRDHGSKVTSEDIGMEWIGRIEYTWTAEEAAFRNMKRGIFPPMSAKVNNPWNEWIGAQMRGSVCGMVAPGDPELAARLAWIDGAVSHVNNGILGEVFNAVMTALAYVETDIRKVLEDSIALIPPKSEYYSVVKFAWDACRRHDAWEPAWRECEEKYKRYNWIHTYPNAAAEVVALYFAGNDFDECMHIIAMCGQDVDCNGGQIATLYGAMMGYAAIDHKWSDPFQDKFDSLFRGYEHTTLSFIAQLTMDAAQALKG</sequence>
<dbReference type="RefSeq" id="WP_294518390.1">
    <property type="nucleotide sequence ID" value="NZ_JBBMFK010000016.1"/>
</dbReference>
<evidence type="ECO:0000313" key="2">
    <source>
        <dbReference type="Proteomes" id="UP001464378"/>
    </source>
</evidence>
<dbReference type="InterPro" id="IPR005502">
    <property type="entry name" value="Ribosyl_crysJ1"/>
</dbReference>
<dbReference type="GO" id="GO:0016798">
    <property type="term" value="F:hydrolase activity, acting on glycosyl bonds"/>
    <property type="evidence" value="ECO:0007669"/>
    <property type="project" value="UniProtKB-KW"/>
</dbReference>
<dbReference type="Gene3D" id="1.10.4080.10">
    <property type="entry name" value="ADP-ribosylation/Crystallin J1"/>
    <property type="match status" value="1"/>
</dbReference>
<accession>A0ABV1E9B0</accession>
<organism evidence="1 2">
    <name type="scientific">Pseudoflavonifractor intestinihominis</name>
    <dbReference type="NCBI Taxonomy" id="3133171"/>
    <lineage>
        <taxon>Bacteria</taxon>
        <taxon>Bacillati</taxon>
        <taxon>Bacillota</taxon>
        <taxon>Clostridia</taxon>
        <taxon>Eubacteriales</taxon>
        <taxon>Oscillospiraceae</taxon>
        <taxon>Pseudoflavonifractor</taxon>
    </lineage>
</organism>
<keyword evidence="1" id="KW-0378">Hydrolase</keyword>
<keyword evidence="2" id="KW-1185">Reference proteome</keyword>
<dbReference type="SUPFAM" id="SSF101478">
    <property type="entry name" value="ADP-ribosylglycohydrolase"/>
    <property type="match status" value="1"/>
</dbReference>
<name>A0ABV1E9B0_9FIRM</name>
<protein>
    <submittedName>
        <fullName evidence="1">ADP-ribosylglycohydrolase family protein</fullName>
        <ecNumber evidence="1">3.2.2.-</ecNumber>
    </submittedName>
</protein>
<reference evidence="1 2" key="1">
    <citation type="submission" date="2024-03" db="EMBL/GenBank/DDBJ databases">
        <title>Human intestinal bacterial collection.</title>
        <authorList>
            <person name="Pauvert C."/>
            <person name="Hitch T.C.A."/>
            <person name="Clavel T."/>
        </authorList>
    </citation>
    <scope>NUCLEOTIDE SEQUENCE [LARGE SCALE GENOMIC DNA]</scope>
    <source>
        <strain evidence="1 2">CLA-AP-H29</strain>
    </source>
</reference>
<evidence type="ECO:0000313" key="1">
    <source>
        <dbReference type="EMBL" id="MEQ2443900.1"/>
    </source>
</evidence>
<proteinExistence type="predicted"/>
<dbReference type="Proteomes" id="UP001464378">
    <property type="component" value="Unassembled WGS sequence"/>
</dbReference>
<gene>
    <name evidence="1" type="ORF">WMO64_10545</name>
</gene>
<dbReference type="Pfam" id="PF03747">
    <property type="entry name" value="ADP_ribosyl_GH"/>
    <property type="match status" value="1"/>
</dbReference>